<keyword evidence="6" id="KW-1185">Reference proteome</keyword>
<feature type="domain" description="ODAD1 central coiled coil region" evidence="4">
    <location>
        <begin position="123"/>
        <end position="287"/>
    </location>
</feature>
<dbReference type="GO" id="GO:0036158">
    <property type="term" value="P:outer dynein arm assembly"/>
    <property type="evidence" value="ECO:0007669"/>
    <property type="project" value="TreeGrafter"/>
</dbReference>
<dbReference type="InterPro" id="IPR049258">
    <property type="entry name" value="ODAD1_CC"/>
</dbReference>
<evidence type="ECO:0000313" key="5">
    <source>
        <dbReference type="EMBL" id="KAJ8359854.1"/>
    </source>
</evidence>
<dbReference type="GO" id="GO:0003341">
    <property type="term" value="P:cilium movement"/>
    <property type="evidence" value="ECO:0007669"/>
    <property type="project" value="TreeGrafter"/>
</dbReference>
<dbReference type="Proteomes" id="UP001152622">
    <property type="component" value="Chromosome 5"/>
</dbReference>
<comment type="caution">
    <text evidence="5">The sequence shown here is derived from an EMBL/GenBank/DDBJ whole genome shotgun (WGS) entry which is preliminary data.</text>
</comment>
<gene>
    <name evidence="5" type="ORF">SKAU_G00163790</name>
</gene>
<evidence type="ECO:0000313" key="6">
    <source>
        <dbReference type="Proteomes" id="UP001152622"/>
    </source>
</evidence>
<dbReference type="PANTHER" id="PTHR21694">
    <property type="entry name" value="COILED-COIL DOMAIN-CONTAINING PROTEIN 63"/>
    <property type="match status" value="1"/>
</dbReference>
<evidence type="ECO:0000256" key="1">
    <source>
        <dbReference type="ARBA" id="ARBA00023054"/>
    </source>
</evidence>
<evidence type="ECO:0000256" key="2">
    <source>
        <dbReference type="SAM" id="Coils"/>
    </source>
</evidence>
<evidence type="ECO:0000259" key="4">
    <source>
        <dbReference type="Pfam" id="PF21773"/>
    </source>
</evidence>
<feature type="domain" description="ODAD1 central coiled coil region" evidence="4">
    <location>
        <begin position="400"/>
        <end position="505"/>
    </location>
</feature>
<accession>A0A9Q1FJ10</accession>
<sequence>MCLSHLFSGESDVRTLQRACHRLGGARQVQEREAQTTIHRQRQLIGGLSKEKEELLLRLKGAGSREDHVTHAFNALLQRNDDLDVLKMKENDKLQSLDREIQGLQRKMDTDRKALPSREDASRKIQRLTNQIAQVNSKFGSLVSTKCTLRQDIQTMRGEKEKFILMKSRLRKELQNTQKKMGLLLDEANECIHMREESQARTARARDQRAKEAEQHEGELREIQRALSHARKEGNFQWEKTKERERDRNFLRAAGKKEARARERKVEQRVVLNQYEEAVEKIGEFVDRVTRRRLPGGKRWSRAADIRAGGAAFGPPEDERRRTLWELVSRRRSILVSPMFREAQGGEGEVERRGRRLTEYRRRSTLLLGPSLEEQERLRELARRTLEEQRLPKRNAAVFDAQLFYNVYMEREDVNFALFNYVCEQNGEMEDLAKDIQQLKRAVELQRAGDAAEGQEREDRRRKVMETREQVAQAASKLQADADKHNEVLRLIKAGVEDMAARMGVGPTHREGSGDWTDNAVTSATLSLLGVMEQRITDMLAMRSYLESQNQDVEGTAGKMELIPNFLRTSPPNTPPSVPSIRLPSTSALLESEEEYDEDDLKPLSREELAQRAVRSVQRKSGKPAV</sequence>
<dbReference type="AlphaFoldDB" id="A0A9Q1FJ10"/>
<organism evidence="5 6">
    <name type="scientific">Synaphobranchus kaupii</name>
    <name type="common">Kaup's arrowtooth eel</name>
    <dbReference type="NCBI Taxonomy" id="118154"/>
    <lineage>
        <taxon>Eukaryota</taxon>
        <taxon>Metazoa</taxon>
        <taxon>Chordata</taxon>
        <taxon>Craniata</taxon>
        <taxon>Vertebrata</taxon>
        <taxon>Euteleostomi</taxon>
        <taxon>Actinopterygii</taxon>
        <taxon>Neopterygii</taxon>
        <taxon>Teleostei</taxon>
        <taxon>Anguilliformes</taxon>
        <taxon>Synaphobranchidae</taxon>
        <taxon>Synaphobranchus</taxon>
    </lineage>
</organism>
<dbReference type="EMBL" id="JAINUF010000005">
    <property type="protein sequence ID" value="KAJ8359854.1"/>
    <property type="molecule type" value="Genomic_DNA"/>
</dbReference>
<dbReference type="Pfam" id="PF21773">
    <property type="entry name" value="ODAD1_CC"/>
    <property type="match status" value="2"/>
</dbReference>
<reference evidence="5" key="1">
    <citation type="journal article" date="2023" name="Science">
        <title>Genome structures resolve the early diversification of teleost fishes.</title>
        <authorList>
            <person name="Parey E."/>
            <person name="Louis A."/>
            <person name="Montfort J."/>
            <person name="Bouchez O."/>
            <person name="Roques C."/>
            <person name="Iampietro C."/>
            <person name="Lluch J."/>
            <person name="Castinel A."/>
            <person name="Donnadieu C."/>
            <person name="Desvignes T."/>
            <person name="Floi Bucao C."/>
            <person name="Jouanno E."/>
            <person name="Wen M."/>
            <person name="Mejri S."/>
            <person name="Dirks R."/>
            <person name="Jansen H."/>
            <person name="Henkel C."/>
            <person name="Chen W.J."/>
            <person name="Zahm M."/>
            <person name="Cabau C."/>
            <person name="Klopp C."/>
            <person name="Thompson A.W."/>
            <person name="Robinson-Rechavi M."/>
            <person name="Braasch I."/>
            <person name="Lecointre G."/>
            <person name="Bobe J."/>
            <person name="Postlethwait J.H."/>
            <person name="Berthelot C."/>
            <person name="Roest Crollius H."/>
            <person name="Guiguen Y."/>
        </authorList>
    </citation>
    <scope>NUCLEOTIDE SEQUENCE</scope>
    <source>
        <strain evidence="5">WJC10195</strain>
    </source>
</reference>
<feature type="coiled-coil region" evidence="2">
    <location>
        <begin position="87"/>
        <end position="233"/>
    </location>
</feature>
<dbReference type="GO" id="GO:0005930">
    <property type="term" value="C:axoneme"/>
    <property type="evidence" value="ECO:0007669"/>
    <property type="project" value="TreeGrafter"/>
</dbReference>
<feature type="compositionally biased region" description="Acidic residues" evidence="3">
    <location>
        <begin position="591"/>
        <end position="600"/>
    </location>
</feature>
<proteinExistence type="predicted"/>
<dbReference type="PANTHER" id="PTHR21694:SF18">
    <property type="entry name" value="COILED-COIL DOMAIN-CONTAINING PROTEIN 63"/>
    <property type="match status" value="1"/>
</dbReference>
<name>A0A9Q1FJ10_SYNKA</name>
<dbReference type="OrthoDB" id="6766775at2759"/>
<feature type="region of interest" description="Disordered" evidence="3">
    <location>
        <begin position="568"/>
        <end position="605"/>
    </location>
</feature>
<dbReference type="InterPro" id="IPR051876">
    <property type="entry name" value="ODA-DC/CCD"/>
</dbReference>
<keyword evidence="1 2" id="KW-0175">Coiled coil</keyword>
<evidence type="ECO:0000256" key="3">
    <source>
        <dbReference type="SAM" id="MobiDB-lite"/>
    </source>
</evidence>
<protein>
    <recommendedName>
        <fullName evidence="4">ODAD1 central coiled coil region domain-containing protein</fullName>
    </recommendedName>
</protein>